<feature type="signal peptide" evidence="1">
    <location>
        <begin position="1"/>
        <end position="32"/>
    </location>
</feature>
<name>A0ABY9V1N1_9ACTN</name>
<evidence type="ECO:0000259" key="2">
    <source>
        <dbReference type="SMART" id="SM00458"/>
    </source>
</evidence>
<keyword evidence="1" id="KW-0732">Signal</keyword>
<dbReference type="InterPro" id="IPR035992">
    <property type="entry name" value="Ricin_B-like_lectins"/>
</dbReference>
<dbReference type="PROSITE" id="PS50231">
    <property type="entry name" value="RICIN_B_LECTIN"/>
    <property type="match status" value="1"/>
</dbReference>
<dbReference type="EMBL" id="CP117522">
    <property type="protein sequence ID" value="WNE98536.1"/>
    <property type="molecule type" value="Genomic_DNA"/>
</dbReference>
<protein>
    <submittedName>
        <fullName evidence="3">RICIN domain-containing protein</fullName>
    </submittedName>
</protein>
<accession>A0ABY9V1N1</accession>
<feature type="chain" id="PRO_5046841838" evidence="1">
    <location>
        <begin position="33"/>
        <end position="182"/>
    </location>
</feature>
<dbReference type="CDD" id="cd00161">
    <property type="entry name" value="beta-trefoil_Ricin-like"/>
    <property type="match status" value="1"/>
</dbReference>
<dbReference type="Proteomes" id="UP001305606">
    <property type="component" value="Chromosome"/>
</dbReference>
<gene>
    <name evidence="3" type="ORF">PS467_25995</name>
</gene>
<proteinExistence type="predicted"/>
<sequence>MPTVRYVRQAALGTTSLLALALTGLTAHPAGAAEPADAAANQTVIIHTVKTPSLVLDLQGGSANPGTPVILYNAHGGANQRWEMVPVQGDWFQLRNVASGTCLANGNHSVANGHKLTGYGCNSTYEDQLWSRVGVENGDQFLLINKYSGKCMDQTTTGQQNTQVTQWRCHGLVHQRWTAETV</sequence>
<evidence type="ECO:0000256" key="1">
    <source>
        <dbReference type="SAM" id="SignalP"/>
    </source>
</evidence>
<evidence type="ECO:0000313" key="4">
    <source>
        <dbReference type="Proteomes" id="UP001305606"/>
    </source>
</evidence>
<dbReference type="RefSeq" id="WP_311037263.1">
    <property type="nucleotide sequence ID" value="NZ_CP117522.1"/>
</dbReference>
<dbReference type="SUPFAM" id="SSF50370">
    <property type="entry name" value="Ricin B-like lectins"/>
    <property type="match status" value="1"/>
</dbReference>
<dbReference type="InterPro" id="IPR000772">
    <property type="entry name" value="Ricin_B_lectin"/>
</dbReference>
<keyword evidence="4" id="KW-1185">Reference proteome</keyword>
<feature type="domain" description="Ricin B lectin" evidence="2">
    <location>
        <begin position="42"/>
        <end position="180"/>
    </location>
</feature>
<reference evidence="3 4" key="1">
    <citation type="submission" date="2023-02" db="EMBL/GenBank/DDBJ databases">
        <title>Streptomyces sp. SCA4-21 with antifungal activity against Fusarium oxysporum f. sp. cubense, Streptomyces sp. SCA2-17 with antifungal activity against Fusarium oxysporum f. sp. cubense.</title>
        <authorList>
            <person name="Qi D."/>
        </authorList>
    </citation>
    <scope>NUCLEOTIDE SEQUENCE [LARGE SCALE GENOMIC DNA]</scope>
    <source>
        <strain evidence="3 4">SCA4-21</strain>
    </source>
</reference>
<dbReference type="Gene3D" id="2.80.10.50">
    <property type="match status" value="3"/>
</dbReference>
<dbReference type="Pfam" id="PF00652">
    <property type="entry name" value="Ricin_B_lectin"/>
    <property type="match status" value="1"/>
</dbReference>
<organism evidence="3 4">
    <name type="scientific">Streptomyces luomodiensis</name>
    <dbReference type="NCBI Taxonomy" id="3026192"/>
    <lineage>
        <taxon>Bacteria</taxon>
        <taxon>Bacillati</taxon>
        <taxon>Actinomycetota</taxon>
        <taxon>Actinomycetes</taxon>
        <taxon>Kitasatosporales</taxon>
        <taxon>Streptomycetaceae</taxon>
        <taxon>Streptomyces</taxon>
    </lineage>
</organism>
<dbReference type="SMART" id="SM00458">
    <property type="entry name" value="RICIN"/>
    <property type="match status" value="1"/>
</dbReference>
<evidence type="ECO:0000313" key="3">
    <source>
        <dbReference type="EMBL" id="WNE98536.1"/>
    </source>
</evidence>